<evidence type="ECO:0000313" key="2">
    <source>
        <dbReference type="Proteomes" id="UP000451565"/>
    </source>
</evidence>
<dbReference type="OrthoDB" id="7840905at2"/>
<evidence type="ECO:0000313" key="1">
    <source>
        <dbReference type="EMBL" id="MQR00906.1"/>
    </source>
</evidence>
<gene>
    <name evidence="1" type="ORF">GEV47_09435</name>
</gene>
<dbReference type="EMBL" id="WINI01000004">
    <property type="protein sequence ID" value="MQR00906.1"/>
    <property type="molecule type" value="Genomic_DNA"/>
</dbReference>
<dbReference type="Pfam" id="PF19531">
    <property type="entry name" value="DUF6058"/>
    <property type="match status" value="1"/>
</dbReference>
<accession>A0A843YWE8</accession>
<proteinExistence type="predicted"/>
<dbReference type="RefSeq" id="WP_153234513.1">
    <property type="nucleotide sequence ID" value="NZ_WINI01000004.1"/>
</dbReference>
<dbReference type="InterPro" id="IPR045694">
    <property type="entry name" value="DUF6058"/>
</dbReference>
<dbReference type="AlphaFoldDB" id="A0A843YWE8"/>
<protein>
    <submittedName>
        <fullName evidence="1">Uncharacterized protein</fullName>
    </submittedName>
</protein>
<comment type="caution">
    <text evidence="1">The sequence shown here is derived from an EMBL/GenBank/DDBJ whole genome shotgun (WGS) entry which is preliminary data.</text>
</comment>
<reference evidence="1 2" key="1">
    <citation type="submission" date="2019-10" db="EMBL/GenBank/DDBJ databases">
        <title>Glaciimonas soli sp. nov., a psychrophilic bacterium isolated from the forest soil of a high elevation mountain in Taiwan.</title>
        <authorList>
            <person name="Wang L.-T."/>
            <person name="Shieh W.Y."/>
        </authorList>
    </citation>
    <scope>NUCLEOTIDE SEQUENCE [LARGE SCALE GENOMIC DNA]</scope>
    <source>
        <strain evidence="1 2">GS1</strain>
    </source>
</reference>
<organism evidence="1 2">
    <name type="scientific">Glaciimonas soli</name>
    <dbReference type="NCBI Taxonomy" id="2590999"/>
    <lineage>
        <taxon>Bacteria</taxon>
        <taxon>Pseudomonadati</taxon>
        <taxon>Pseudomonadota</taxon>
        <taxon>Betaproteobacteria</taxon>
        <taxon>Burkholderiales</taxon>
        <taxon>Oxalobacteraceae</taxon>
        <taxon>Glaciimonas</taxon>
    </lineage>
</organism>
<dbReference type="Proteomes" id="UP000451565">
    <property type="component" value="Unassembled WGS sequence"/>
</dbReference>
<name>A0A843YWE8_9BURK</name>
<keyword evidence="2" id="KW-1185">Reference proteome</keyword>
<sequence length="232" mass="26010">MSDLNTYLAKNYFNAEQFAAACDMTVSELNALIQASLIPAPSYVVTPSATVRSHVFGEMAAPGAIPGDYFHPANVVWVNVAREIVARNDHQTPFASLKERYCSHFQKALSDLNITTWRLKDCFHDDGAPIKEGLHIRTEFAWEQFLLGTFGLCIANPISEAEIALKEVLQEKLVALSENGSKITFNQTDAKMMLTLIDAYQNAAMPFSPVEYHLSSRKRLVDDLRRQINQKK</sequence>